<evidence type="ECO:0000313" key="2">
    <source>
        <dbReference type="EMBL" id="PIP34494.1"/>
    </source>
</evidence>
<evidence type="ECO:0000256" key="1">
    <source>
        <dbReference type="SAM" id="MobiDB-lite"/>
    </source>
</evidence>
<protein>
    <submittedName>
        <fullName evidence="2">Uncharacterized protein</fullName>
    </submittedName>
</protein>
<feature type="region of interest" description="Disordered" evidence="1">
    <location>
        <begin position="82"/>
        <end position="118"/>
    </location>
</feature>
<organism evidence="2 3">
    <name type="scientific">Candidatus Falkowbacteria bacterium CG23_combo_of_CG06-09_8_20_14_all_41_10</name>
    <dbReference type="NCBI Taxonomy" id="1974571"/>
    <lineage>
        <taxon>Bacteria</taxon>
        <taxon>Candidatus Falkowiibacteriota</taxon>
    </lineage>
</organism>
<dbReference type="EMBL" id="PCSE01000076">
    <property type="protein sequence ID" value="PIP34494.1"/>
    <property type="molecule type" value="Genomic_DNA"/>
</dbReference>
<feature type="compositionally biased region" description="Basic and acidic residues" evidence="1">
    <location>
        <begin position="102"/>
        <end position="118"/>
    </location>
</feature>
<accession>A0A2G9ZMX5</accession>
<feature type="region of interest" description="Disordered" evidence="1">
    <location>
        <begin position="16"/>
        <end position="70"/>
    </location>
</feature>
<feature type="compositionally biased region" description="Basic and acidic residues" evidence="1">
    <location>
        <begin position="16"/>
        <end position="42"/>
    </location>
</feature>
<feature type="compositionally biased region" description="Basic and acidic residues" evidence="1">
    <location>
        <begin position="56"/>
        <end position="70"/>
    </location>
</feature>
<reference evidence="2 3" key="1">
    <citation type="submission" date="2017-09" db="EMBL/GenBank/DDBJ databases">
        <title>Depth-based differentiation of microbial function through sediment-hosted aquifers and enrichment of novel symbionts in the deep terrestrial subsurface.</title>
        <authorList>
            <person name="Probst A.J."/>
            <person name="Ladd B."/>
            <person name="Jarett J.K."/>
            <person name="Geller-Mcgrath D.E."/>
            <person name="Sieber C.M."/>
            <person name="Emerson J.B."/>
            <person name="Anantharaman K."/>
            <person name="Thomas B.C."/>
            <person name="Malmstrom R."/>
            <person name="Stieglmeier M."/>
            <person name="Klingl A."/>
            <person name="Woyke T."/>
            <person name="Ryan C.M."/>
            <person name="Banfield J.F."/>
        </authorList>
    </citation>
    <scope>NUCLEOTIDE SEQUENCE [LARGE SCALE GENOMIC DNA]</scope>
    <source>
        <strain evidence="2">CG23_combo_of_CG06-09_8_20_14_all_41_10</strain>
    </source>
</reference>
<sequence>MKFNFGFGKDPEVVGLEKEIAKTEQHSGSKKEENLNKEEGKRFGNPYSENNYNLPGHEDEERLRGDSHSSLHEKAFVPIEDVADESGLGDFENQDLSFGPKSKAENSHEHEKDDFRKRAKNKLDKTEYNALFSFIDSAVKSGTWKDYMSGKDEAPARSMPRDIAYLIKKVNDDGNKMVESLENTYNNNGYVTDERIDRVPVNSIKFKAPRREDSAGLGPKKILKKVN</sequence>
<evidence type="ECO:0000313" key="3">
    <source>
        <dbReference type="Proteomes" id="UP000231408"/>
    </source>
</evidence>
<proteinExistence type="predicted"/>
<dbReference type="AlphaFoldDB" id="A0A2G9ZMX5"/>
<name>A0A2G9ZMX5_9BACT</name>
<dbReference type="Proteomes" id="UP000231408">
    <property type="component" value="Unassembled WGS sequence"/>
</dbReference>
<comment type="caution">
    <text evidence="2">The sequence shown here is derived from an EMBL/GenBank/DDBJ whole genome shotgun (WGS) entry which is preliminary data.</text>
</comment>
<gene>
    <name evidence="2" type="ORF">COX21_02600</name>
</gene>